<reference evidence="1" key="1">
    <citation type="journal article" date="2015" name="Nature">
        <title>Complex archaea that bridge the gap between prokaryotes and eukaryotes.</title>
        <authorList>
            <person name="Spang A."/>
            <person name="Saw J.H."/>
            <person name="Jorgensen S.L."/>
            <person name="Zaremba-Niedzwiedzka K."/>
            <person name="Martijn J."/>
            <person name="Lind A.E."/>
            <person name="van Eijk R."/>
            <person name="Schleper C."/>
            <person name="Guy L."/>
            <person name="Ettema T.J."/>
        </authorList>
    </citation>
    <scope>NUCLEOTIDE SEQUENCE</scope>
</reference>
<feature type="non-terminal residue" evidence="1">
    <location>
        <position position="1"/>
    </location>
</feature>
<gene>
    <name evidence="1" type="ORF">LCGC14_2643220</name>
</gene>
<evidence type="ECO:0000313" key="1">
    <source>
        <dbReference type="EMBL" id="KKK98396.1"/>
    </source>
</evidence>
<comment type="caution">
    <text evidence="1">The sequence shown here is derived from an EMBL/GenBank/DDBJ whole genome shotgun (WGS) entry which is preliminary data.</text>
</comment>
<organism evidence="1">
    <name type="scientific">marine sediment metagenome</name>
    <dbReference type="NCBI Taxonomy" id="412755"/>
    <lineage>
        <taxon>unclassified sequences</taxon>
        <taxon>metagenomes</taxon>
        <taxon>ecological metagenomes</taxon>
    </lineage>
</organism>
<name>A0A0F9CP60_9ZZZZ</name>
<sequence length="107" mass="12438">DCPKCREHWERSEMNDGQYTKELEVRCDKAVEKTESLSAENSDLHEQIAALESKEVCAKPHDDHVIEGCPYCRLEDIMTLTHEYIDSYERLAYPPPERDGDRQTHGD</sequence>
<proteinExistence type="predicted"/>
<protein>
    <submittedName>
        <fullName evidence="1">Uncharacterized protein</fullName>
    </submittedName>
</protein>
<dbReference type="AlphaFoldDB" id="A0A0F9CP60"/>
<accession>A0A0F9CP60</accession>
<dbReference type="EMBL" id="LAZR01045636">
    <property type="protein sequence ID" value="KKK98396.1"/>
    <property type="molecule type" value="Genomic_DNA"/>
</dbReference>